<organism evidence="5 6">
    <name type="scientific">Desmonostoc muscorum LEGE 12446</name>
    <dbReference type="NCBI Taxonomy" id="1828758"/>
    <lineage>
        <taxon>Bacteria</taxon>
        <taxon>Bacillati</taxon>
        <taxon>Cyanobacteriota</taxon>
        <taxon>Cyanophyceae</taxon>
        <taxon>Nostocales</taxon>
        <taxon>Nostocaceae</taxon>
        <taxon>Desmonostoc</taxon>
    </lineage>
</organism>
<keyword evidence="6" id="KW-1185">Reference proteome</keyword>
<dbReference type="InterPro" id="IPR017481">
    <property type="entry name" value="CHP03032"/>
</dbReference>
<dbReference type="GO" id="GO:0016747">
    <property type="term" value="F:acyltransferase activity, transferring groups other than amino-acyl groups"/>
    <property type="evidence" value="ECO:0007669"/>
    <property type="project" value="InterPro"/>
</dbReference>
<evidence type="ECO:0000313" key="6">
    <source>
        <dbReference type="Proteomes" id="UP000622533"/>
    </source>
</evidence>
<proteinExistence type="predicted"/>
<dbReference type="SUPFAM" id="SSF63825">
    <property type="entry name" value="YWTD domain"/>
    <property type="match status" value="1"/>
</dbReference>
<dbReference type="AlphaFoldDB" id="A0A8J7CWI9"/>
<keyword evidence="1" id="KW-0808">Transferase</keyword>
<comment type="caution">
    <text evidence="5">The sequence shown here is derived from an EMBL/GenBank/DDBJ whole genome shotgun (WGS) entry which is preliminary data.</text>
</comment>
<evidence type="ECO:0000256" key="2">
    <source>
        <dbReference type="ARBA" id="ARBA00023315"/>
    </source>
</evidence>
<dbReference type="PANTHER" id="PTHR43877:SF1">
    <property type="entry name" value="ACETYLTRANSFERASE"/>
    <property type="match status" value="1"/>
</dbReference>
<dbReference type="Pfam" id="PF00583">
    <property type="entry name" value="Acetyltransf_1"/>
    <property type="match status" value="1"/>
</dbReference>
<dbReference type="Gene3D" id="3.40.630.30">
    <property type="match status" value="1"/>
</dbReference>
<reference evidence="5" key="1">
    <citation type="submission" date="2020-10" db="EMBL/GenBank/DDBJ databases">
        <authorList>
            <person name="Castelo-Branco R."/>
            <person name="Eusebio N."/>
            <person name="Adriana R."/>
            <person name="Vieira A."/>
            <person name="Brugerolle De Fraissinette N."/>
            <person name="Rezende De Castro R."/>
            <person name="Schneider M.P."/>
            <person name="Vasconcelos V."/>
            <person name="Leao P.N."/>
        </authorList>
    </citation>
    <scope>NUCLEOTIDE SEQUENCE</scope>
    <source>
        <strain evidence="5">LEGE 12446</strain>
    </source>
</reference>
<dbReference type="PROSITE" id="PS51186">
    <property type="entry name" value="GNAT"/>
    <property type="match status" value="1"/>
</dbReference>
<feature type="region of interest" description="Disordered" evidence="3">
    <location>
        <begin position="360"/>
        <end position="382"/>
    </location>
</feature>
<dbReference type="Proteomes" id="UP000622533">
    <property type="component" value="Unassembled WGS sequence"/>
</dbReference>
<dbReference type="InterPro" id="IPR000182">
    <property type="entry name" value="GNAT_dom"/>
</dbReference>
<gene>
    <name evidence="5" type="ORF">IQ276_01765</name>
</gene>
<protein>
    <submittedName>
        <fullName evidence="5">TIGR03032 family protein</fullName>
    </submittedName>
</protein>
<dbReference type="PANTHER" id="PTHR43877">
    <property type="entry name" value="AMINOALKYLPHOSPHONATE N-ACETYLTRANSFERASE-RELATED-RELATED"/>
    <property type="match status" value="1"/>
</dbReference>
<dbReference type="NCBIfam" id="TIGR03032">
    <property type="entry name" value="TIGR03032 family protein"/>
    <property type="match status" value="1"/>
</dbReference>
<keyword evidence="2" id="KW-0012">Acyltransferase</keyword>
<name>A0A8J7CWI9_DESMC</name>
<evidence type="ECO:0000256" key="3">
    <source>
        <dbReference type="SAM" id="MobiDB-lite"/>
    </source>
</evidence>
<dbReference type="SUPFAM" id="SSF55729">
    <property type="entry name" value="Acyl-CoA N-acyltransferases (Nat)"/>
    <property type="match status" value="2"/>
</dbReference>
<dbReference type="Pfam" id="PF16261">
    <property type="entry name" value="DUF4915"/>
    <property type="match status" value="1"/>
</dbReference>
<accession>A0A8J7CWI9</accession>
<dbReference type="InterPro" id="IPR016181">
    <property type="entry name" value="Acyl_CoA_acyltransferase"/>
</dbReference>
<dbReference type="InterPro" id="IPR050832">
    <property type="entry name" value="Bact_Acetyltransf"/>
</dbReference>
<feature type="domain" description="N-acetyltransferase" evidence="4">
    <location>
        <begin position="420"/>
        <end position="588"/>
    </location>
</feature>
<evidence type="ECO:0000256" key="1">
    <source>
        <dbReference type="ARBA" id="ARBA00022679"/>
    </source>
</evidence>
<evidence type="ECO:0000259" key="4">
    <source>
        <dbReference type="PROSITE" id="PS51186"/>
    </source>
</evidence>
<dbReference type="CDD" id="cd04301">
    <property type="entry name" value="NAT_SF"/>
    <property type="match status" value="1"/>
</dbReference>
<evidence type="ECO:0000313" key="5">
    <source>
        <dbReference type="EMBL" id="MBE9021228.1"/>
    </source>
</evidence>
<dbReference type="EMBL" id="JADEXS010000011">
    <property type="protein sequence ID" value="MBE9021228.1"/>
    <property type="molecule type" value="Genomic_DNA"/>
</dbReference>
<sequence length="711" mass="79053">MQTPVSAPIRLEMNACEQFGSWLYEQNLSLAFTTYQTNRLFFVGSQANGQLKLNERLFDKPMGLYVAGKSLYMTTRYQLWHFDNFLGNGEKYKECVSGALLEADRLYVPRTAYTTGDVNAHEVVLDDAGKVIFVNTDFSCLATLSPDYNFVPIWQPPFISKLVAEDRCHLNGLAMVEGKPGYVTACSTTDTAAGWRNHRVDGGVVIDVNQNEIIATGLSMPHSPRWYQGKLWLLNSGTGELGYIEDRQFHPITFCPGFVRGLAFWQNFAFVGLSQLRSQSFTGLTLENRLNSQGNRPQCGLMVIDLQTGTALHWLYFQGVIEELFDVVVLPGALQPQAIGLQSDEIQRLVTFPNSGGIVTTKPTAKRPSLGTAPPVAGLPTQQITPLNPPLERGEIGQSSSLPFTRGGLGWGNPRTSSEAVFSSGDQIRYQRVYHLNSSNALDYNHLTYPSLQKRWQTQPPQGELIGLSASLDGAIVGFAISERLNPQQAEIISLFVLPEYRCQGIGTRLVAYLEQELAQQGCVEITLSYSTSTLTNVALEPLLQKLHWQSPQINLVLGKTATEKIAPAPWLNKYPLPPAFEVFPWLDAGLSLPPNVEAHRLEPLNSLGLRYRGEVIGWVLTHRVAPDTIRYTTVSIAQAFEKRGRGVSLLAEAIRRQVDSGVPYLTGSVSYRYPRLLQFVERHLTPYLTGVGEVRQTSKLINRTLESREN</sequence>